<accession>A0A7S3NEY4</accession>
<dbReference type="Gene3D" id="1.25.40.990">
    <property type="match status" value="1"/>
</dbReference>
<reference evidence="2" key="1">
    <citation type="submission" date="2021-01" db="EMBL/GenBank/DDBJ databases">
        <authorList>
            <person name="Corre E."/>
            <person name="Pelletier E."/>
            <person name="Niang G."/>
            <person name="Scheremetjew M."/>
            <person name="Finn R."/>
            <person name="Kale V."/>
            <person name="Holt S."/>
            <person name="Cochrane G."/>
            <person name="Meng A."/>
            <person name="Brown T."/>
            <person name="Cohen L."/>
        </authorList>
    </citation>
    <scope>NUCLEOTIDE SEQUENCE</scope>
    <source>
        <strain evidence="2">FSP1.4</strain>
    </source>
</reference>
<dbReference type="AlphaFoldDB" id="A0A7S3NEY4"/>
<evidence type="ECO:0000259" key="1">
    <source>
        <dbReference type="PROSITE" id="PS50250"/>
    </source>
</evidence>
<proteinExistence type="predicted"/>
<organism evidence="2">
    <name type="scientific">Euplotes harpa</name>
    <dbReference type="NCBI Taxonomy" id="151035"/>
    <lineage>
        <taxon>Eukaryota</taxon>
        <taxon>Sar</taxon>
        <taxon>Alveolata</taxon>
        <taxon>Ciliophora</taxon>
        <taxon>Intramacronucleata</taxon>
        <taxon>Spirotrichea</taxon>
        <taxon>Hypotrichia</taxon>
        <taxon>Euplotida</taxon>
        <taxon>Euplotidae</taxon>
        <taxon>Euplotes</taxon>
    </lineage>
</organism>
<dbReference type="InterPro" id="IPR005062">
    <property type="entry name" value="SAC3/GANP/THP3_conserved"/>
</dbReference>
<sequence>MKFEIGTLLSDLTSKQKKNEAIQHSLKMRKAYSADNYEAFFKLYKKAPNMTPYLVDIFIEKIRLKALKMISKSYTAGLELSYIHKVLAFDSKSDLIEFINKFGGKLSEDCKWLNCRDSYAGFVTAVAKIKKKPE</sequence>
<dbReference type="PROSITE" id="PS50250">
    <property type="entry name" value="PCI"/>
    <property type="match status" value="1"/>
</dbReference>
<dbReference type="PANTHER" id="PTHR12436">
    <property type="entry name" value="80 KDA MCM3-ASSOCIATED PROTEIN"/>
    <property type="match status" value="1"/>
</dbReference>
<name>A0A7S3NEY4_9SPIT</name>
<dbReference type="Pfam" id="PF03399">
    <property type="entry name" value="SAC3_GANP"/>
    <property type="match status" value="1"/>
</dbReference>
<evidence type="ECO:0000313" key="2">
    <source>
        <dbReference type="EMBL" id="CAE0357252.1"/>
    </source>
</evidence>
<feature type="domain" description="PCI" evidence="1">
    <location>
        <begin position="1"/>
        <end position="134"/>
    </location>
</feature>
<dbReference type="InterPro" id="IPR000717">
    <property type="entry name" value="PCI_dom"/>
</dbReference>
<dbReference type="PANTHER" id="PTHR12436:SF4">
    <property type="entry name" value="LEUKOCYTE RECEPTOR CLUSTER MEMBER 8"/>
    <property type="match status" value="1"/>
</dbReference>
<gene>
    <name evidence="2" type="ORF">EHAR0213_LOCUS16171</name>
</gene>
<protein>
    <recommendedName>
        <fullName evidence="1">PCI domain-containing protein</fullName>
    </recommendedName>
</protein>
<dbReference type="InterPro" id="IPR045107">
    <property type="entry name" value="SAC3/GANP/THP3"/>
</dbReference>
<dbReference type="EMBL" id="HBII01038132">
    <property type="protein sequence ID" value="CAE0357252.1"/>
    <property type="molecule type" value="Transcribed_RNA"/>
</dbReference>
<dbReference type="GO" id="GO:0005634">
    <property type="term" value="C:nucleus"/>
    <property type="evidence" value="ECO:0007669"/>
    <property type="project" value="TreeGrafter"/>
</dbReference>